<dbReference type="InterPro" id="IPR023214">
    <property type="entry name" value="HAD_sf"/>
</dbReference>
<reference evidence="6" key="1">
    <citation type="journal article" date="2021" name="PeerJ">
        <title>Extensive microbial diversity within the chicken gut microbiome revealed by metagenomics and culture.</title>
        <authorList>
            <person name="Gilroy R."/>
            <person name="Ravi A."/>
            <person name="Getino M."/>
            <person name="Pursley I."/>
            <person name="Horton D.L."/>
            <person name="Alikhan N.F."/>
            <person name="Baker D."/>
            <person name="Gharbi K."/>
            <person name="Hall N."/>
            <person name="Watson M."/>
            <person name="Adriaenssens E.M."/>
            <person name="Foster-Nyarko E."/>
            <person name="Jarju S."/>
            <person name="Secka A."/>
            <person name="Antonio M."/>
            <person name="Oren A."/>
            <person name="Chaudhuri R.R."/>
            <person name="La Ragione R."/>
            <person name="Hildebrand F."/>
            <person name="Pallen M.J."/>
        </authorList>
    </citation>
    <scope>NUCLEOTIDE SEQUENCE</scope>
    <source>
        <strain evidence="6">5925</strain>
    </source>
</reference>
<evidence type="ECO:0000256" key="2">
    <source>
        <dbReference type="ARBA" id="ARBA00022723"/>
    </source>
</evidence>
<evidence type="ECO:0000256" key="5">
    <source>
        <dbReference type="SAM" id="Phobius"/>
    </source>
</evidence>
<dbReference type="Proteomes" id="UP000823907">
    <property type="component" value="Unassembled WGS sequence"/>
</dbReference>
<evidence type="ECO:0000256" key="1">
    <source>
        <dbReference type="ARBA" id="ARBA00009184"/>
    </source>
</evidence>
<evidence type="ECO:0000313" key="6">
    <source>
        <dbReference type="EMBL" id="HJD50142.1"/>
    </source>
</evidence>
<sequence length="331" mass="35264">MGEIKSTAFRVSQPIQIIQPTQPTQPSQHSFSPVTPTQLESGRASVHGAWLAAGGTLRLSPPKADVPQNPSTAAFFDLDNTIIKGASSLWLALGLTSRRFFTVGDIAGFAWKQAKFILSGTESQPDIASGKQRALEIVRGRSEAEVVALTEEIWESTIAQRIFPGARELAEEHLEAGHSVWLVTAAPVQLAQVIARALGFTGALGTVAEVSDGRFTGRLVGDILHGPEKRDAVAALAQQQGYDLSRCVAYSDSYNDMPLLSLVGRAVAVNADPRLAEAAQERGWPTVEYRKHDPKRTLRAAEASATAAGMLAAGAVGWILLPALASALARR</sequence>
<keyword evidence="5" id="KW-0812">Transmembrane</keyword>
<keyword evidence="2" id="KW-0479">Metal-binding</keyword>
<dbReference type="FunFam" id="3.40.50.1000:FF:000025">
    <property type="entry name" value="HAD hydrolase, family IB"/>
    <property type="match status" value="1"/>
</dbReference>
<dbReference type="AlphaFoldDB" id="A0A9D2UD17"/>
<feature type="transmembrane region" description="Helical" evidence="5">
    <location>
        <begin position="307"/>
        <end position="329"/>
    </location>
</feature>
<organism evidence="6 7">
    <name type="scientific">Candidatus Corynebacterium intestinavium</name>
    <dbReference type="NCBI Taxonomy" id="2838531"/>
    <lineage>
        <taxon>Bacteria</taxon>
        <taxon>Bacillati</taxon>
        <taxon>Actinomycetota</taxon>
        <taxon>Actinomycetes</taxon>
        <taxon>Mycobacteriales</taxon>
        <taxon>Corynebacteriaceae</taxon>
        <taxon>Corynebacterium</taxon>
    </lineage>
</organism>
<keyword evidence="5" id="KW-1133">Transmembrane helix</keyword>
<dbReference type="SUPFAM" id="SSF56784">
    <property type="entry name" value="HAD-like"/>
    <property type="match status" value="1"/>
</dbReference>
<dbReference type="NCBIfam" id="TIGR01488">
    <property type="entry name" value="HAD-SF-IB"/>
    <property type="match status" value="1"/>
</dbReference>
<dbReference type="Gene3D" id="3.40.50.1000">
    <property type="entry name" value="HAD superfamily/HAD-like"/>
    <property type="match status" value="1"/>
</dbReference>
<proteinExistence type="inferred from homology"/>
<gene>
    <name evidence="6" type="ORF">H9907_08685</name>
</gene>
<dbReference type="CDD" id="cd02612">
    <property type="entry name" value="HAD_PGPPase"/>
    <property type="match status" value="1"/>
</dbReference>
<dbReference type="NCBIfam" id="TIGR01490">
    <property type="entry name" value="HAD-SF-IB-hyp1"/>
    <property type="match status" value="1"/>
</dbReference>
<protein>
    <submittedName>
        <fullName evidence="6">HAD-IB family hydrolase</fullName>
    </submittedName>
</protein>
<dbReference type="InterPro" id="IPR036412">
    <property type="entry name" value="HAD-like_sf"/>
</dbReference>
<dbReference type="PANTHER" id="PTHR43344:SF15">
    <property type="entry name" value="PHOSPHOSERINE PHOSPHATASE SERB1"/>
    <property type="match status" value="1"/>
</dbReference>
<comment type="caution">
    <text evidence="6">The sequence shown here is derived from an EMBL/GenBank/DDBJ whole genome shotgun (WGS) entry which is preliminary data.</text>
</comment>
<dbReference type="GO" id="GO:0016787">
    <property type="term" value="F:hydrolase activity"/>
    <property type="evidence" value="ECO:0007669"/>
    <property type="project" value="UniProtKB-KW"/>
</dbReference>
<dbReference type="GO" id="GO:0046872">
    <property type="term" value="F:metal ion binding"/>
    <property type="evidence" value="ECO:0007669"/>
    <property type="project" value="UniProtKB-KW"/>
</dbReference>
<comment type="similarity">
    <text evidence="1">Belongs to the HAD-like hydrolase superfamily. SerB family.</text>
</comment>
<dbReference type="InterPro" id="IPR006385">
    <property type="entry name" value="HAD_hydro_SerB1"/>
</dbReference>
<keyword evidence="4" id="KW-0460">Magnesium</keyword>
<accession>A0A9D2UD17</accession>
<evidence type="ECO:0000313" key="7">
    <source>
        <dbReference type="Proteomes" id="UP000823907"/>
    </source>
</evidence>
<evidence type="ECO:0000256" key="4">
    <source>
        <dbReference type="ARBA" id="ARBA00022842"/>
    </source>
</evidence>
<dbReference type="Pfam" id="PF12710">
    <property type="entry name" value="HAD"/>
    <property type="match status" value="1"/>
</dbReference>
<evidence type="ECO:0000256" key="3">
    <source>
        <dbReference type="ARBA" id="ARBA00022801"/>
    </source>
</evidence>
<dbReference type="Gene3D" id="1.20.1440.100">
    <property type="entry name" value="SG protein - dephosphorylation function"/>
    <property type="match status" value="1"/>
</dbReference>
<name>A0A9D2UD17_9CORY</name>
<dbReference type="EMBL" id="DWUR01000146">
    <property type="protein sequence ID" value="HJD50142.1"/>
    <property type="molecule type" value="Genomic_DNA"/>
</dbReference>
<dbReference type="InterPro" id="IPR050582">
    <property type="entry name" value="HAD-like_SerB"/>
</dbReference>
<keyword evidence="5" id="KW-0472">Membrane</keyword>
<keyword evidence="3 6" id="KW-0378">Hydrolase</keyword>
<reference evidence="6" key="2">
    <citation type="submission" date="2021-04" db="EMBL/GenBank/DDBJ databases">
        <authorList>
            <person name="Gilroy R."/>
        </authorList>
    </citation>
    <scope>NUCLEOTIDE SEQUENCE</scope>
    <source>
        <strain evidence="6">5925</strain>
    </source>
</reference>
<dbReference type="PANTHER" id="PTHR43344">
    <property type="entry name" value="PHOSPHOSERINE PHOSPHATASE"/>
    <property type="match status" value="1"/>
</dbReference>